<dbReference type="Proteomes" id="UP000694864">
    <property type="component" value="Chromosome 6"/>
</dbReference>
<dbReference type="RefSeq" id="XP_019101849.1">
    <property type="nucleotide sequence ID" value="XM_019246304.1"/>
</dbReference>
<dbReference type="SUPFAM" id="SSF81901">
    <property type="entry name" value="HCP-like"/>
    <property type="match status" value="1"/>
</dbReference>
<dbReference type="GeneID" id="109124938"/>
<feature type="domain" description="At2g35280-like TPR" evidence="1">
    <location>
        <begin position="10"/>
        <end position="73"/>
    </location>
</feature>
<dbReference type="Pfam" id="PF23310">
    <property type="entry name" value="TPR_27"/>
    <property type="match status" value="1"/>
</dbReference>
<organism evidence="2 3">
    <name type="scientific">Camelina sativa</name>
    <name type="common">False flax</name>
    <name type="synonym">Myagrum sativum</name>
    <dbReference type="NCBI Taxonomy" id="90675"/>
    <lineage>
        <taxon>Eukaryota</taxon>
        <taxon>Viridiplantae</taxon>
        <taxon>Streptophyta</taxon>
        <taxon>Embryophyta</taxon>
        <taxon>Tracheophyta</taxon>
        <taxon>Spermatophyta</taxon>
        <taxon>Magnoliopsida</taxon>
        <taxon>eudicotyledons</taxon>
        <taxon>Gunneridae</taxon>
        <taxon>Pentapetalae</taxon>
        <taxon>rosids</taxon>
        <taxon>malvids</taxon>
        <taxon>Brassicales</taxon>
        <taxon>Brassicaceae</taxon>
        <taxon>Camelineae</taxon>
        <taxon>Camelina</taxon>
    </lineage>
</organism>
<reference evidence="3" key="2">
    <citation type="submission" date="2025-08" db="UniProtKB">
        <authorList>
            <consortium name="RefSeq"/>
        </authorList>
    </citation>
    <scope>IDENTIFICATION</scope>
    <source>
        <tissue evidence="3">Leaf</tissue>
    </source>
</reference>
<evidence type="ECO:0000259" key="1">
    <source>
        <dbReference type="Pfam" id="PF23310"/>
    </source>
</evidence>
<dbReference type="InterPro" id="IPR057136">
    <property type="entry name" value="At2g35280_TPR_dom"/>
</dbReference>
<dbReference type="InterPro" id="IPR040338">
    <property type="entry name" value="At1g67623-like"/>
</dbReference>
<dbReference type="PANTHER" id="PTHR33784">
    <property type="entry name" value="OS05G0482100 PROTEIN"/>
    <property type="match status" value="1"/>
</dbReference>
<dbReference type="PANTHER" id="PTHR33784:SF25">
    <property type="entry name" value="NUCLEIC ACID-BINDING, OB-FOLD-LIKE PROTEIN"/>
    <property type="match status" value="1"/>
</dbReference>
<proteinExistence type="predicted"/>
<sequence>MNPLAALTKYQDLMEKCIASENVQALYIKGIQEYFHKNNTETGLKHLKKAAEGSYDNNIYLYGNVKFCRGDIAEGKFWLDKLGWKQNKQRAINAGKISRSRYIESMYKKYNATTLHREKSNQLSSAPSMTWKIDAHTSTTTNK</sequence>
<accession>A0ABM1RS61</accession>
<protein>
    <submittedName>
        <fullName evidence="3">F-box protein At2g35280-like</fullName>
    </submittedName>
</protein>
<gene>
    <name evidence="3" type="primary">LOC109124938</name>
</gene>
<evidence type="ECO:0000313" key="3">
    <source>
        <dbReference type="RefSeq" id="XP_019101849.1"/>
    </source>
</evidence>
<keyword evidence="2" id="KW-1185">Reference proteome</keyword>
<name>A0ABM1RS61_CAMSA</name>
<reference evidence="2" key="1">
    <citation type="journal article" date="2014" name="Nat. Commun.">
        <title>The emerging biofuel crop Camelina sativa retains a highly undifferentiated hexaploid genome structure.</title>
        <authorList>
            <person name="Kagale S."/>
            <person name="Koh C."/>
            <person name="Nixon J."/>
            <person name="Bollina V."/>
            <person name="Clarke W.E."/>
            <person name="Tuteja R."/>
            <person name="Spillane C."/>
            <person name="Robinson S.J."/>
            <person name="Links M.G."/>
            <person name="Clarke C."/>
            <person name="Higgins E.E."/>
            <person name="Huebert T."/>
            <person name="Sharpe A.G."/>
            <person name="Parkin I.A."/>
        </authorList>
    </citation>
    <scope>NUCLEOTIDE SEQUENCE [LARGE SCALE GENOMIC DNA]</scope>
    <source>
        <strain evidence="2">cv. DH55</strain>
    </source>
</reference>
<evidence type="ECO:0000313" key="2">
    <source>
        <dbReference type="Proteomes" id="UP000694864"/>
    </source>
</evidence>